<evidence type="ECO:0000313" key="2">
    <source>
        <dbReference type="EMBL" id="QAZ67847.1"/>
    </source>
</evidence>
<dbReference type="KEGG" id="dcb:C3Y92_11700"/>
<dbReference type="EMBL" id="CP026538">
    <property type="protein sequence ID" value="QAZ67847.1"/>
    <property type="molecule type" value="Genomic_DNA"/>
</dbReference>
<protein>
    <submittedName>
        <fullName evidence="2">Adenylate cyclase</fullName>
    </submittedName>
</protein>
<dbReference type="Pfam" id="PF01295">
    <property type="entry name" value="Adenylate_cycl"/>
    <property type="match status" value="1"/>
</dbReference>
<dbReference type="GO" id="GO:0004016">
    <property type="term" value="F:adenylate cyclase activity"/>
    <property type="evidence" value="ECO:0007669"/>
    <property type="project" value="InterPro"/>
</dbReference>
<name>A0A4P6HKZ8_9BACT</name>
<dbReference type="Pfam" id="PF12633">
    <property type="entry name" value="Adenyl_cycl_N"/>
    <property type="match status" value="1"/>
</dbReference>
<reference evidence="2 3" key="1">
    <citation type="submission" date="2018-02" db="EMBL/GenBank/DDBJ databases">
        <title>Genome sequence of Desulfovibrio carbinolicus DSM 3852.</title>
        <authorList>
            <person name="Wilbanks E."/>
            <person name="Skennerton C.T."/>
            <person name="Orphan V.J."/>
        </authorList>
    </citation>
    <scope>NUCLEOTIDE SEQUENCE [LARGE SCALE GENOMIC DNA]</scope>
    <source>
        <strain evidence="2 3">DSM 3852</strain>
    </source>
</reference>
<evidence type="ECO:0000259" key="1">
    <source>
        <dbReference type="Pfam" id="PF12633"/>
    </source>
</evidence>
<accession>A0A4P6HKZ8</accession>
<dbReference type="SUPFAM" id="SSF141571">
    <property type="entry name" value="Pentapeptide repeat-like"/>
    <property type="match status" value="1"/>
</dbReference>
<evidence type="ECO:0000313" key="3">
    <source>
        <dbReference type="Proteomes" id="UP000293296"/>
    </source>
</evidence>
<gene>
    <name evidence="2" type="ORF">C3Y92_11700</name>
</gene>
<dbReference type="Pfam" id="PF00805">
    <property type="entry name" value="Pentapeptide"/>
    <property type="match status" value="1"/>
</dbReference>
<dbReference type="RefSeq" id="WP_129352808.1">
    <property type="nucleotide sequence ID" value="NZ_CP026538.1"/>
</dbReference>
<dbReference type="OrthoDB" id="5436892at2"/>
<dbReference type="Gene3D" id="2.160.20.80">
    <property type="entry name" value="E3 ubiquitin-protein ligase SopA"/>
    <property type="match status" value="2"/>
</dbReference>
<keyword evidence="3" id="KW-1185">Reference proteome</keyword>
<sequence length="1298" mass="139252">MSRPGSPARAIMRTLRTGLSQPPGSDLGALLPLARQALAFIDRGGVDDPSTAAEASEVAFLLAALLDAGDENFARQAFPLLFRLGVEGEVLAVTHLETLPEELAVSLLANLRDEEKLLFANAFFRRPRAERPKTAALCLEILEDVVERIPDELLILLDLLANRHEYPALPLRNALIRGRLGMWLARLLQMDLSAEQIRYMARVAGRLREPGLVEKLAARLGDLDEVSAEIICRALAETPGLDQAVVAAPARALVESPEPSLTAAALCALARCDETQAAQALAALAVAEPGRVAELAPCLAGLSHAAYGQALRALPPQSRRAMVCAVYAVLAAALPGPAQAAARGLAKAGAADQALVEVLAADLAARARAAARPLPVRSPLPGPATAAGQTGKGLWSRVKTLVAQPSGTSGEPADNLRRELATPGARLEKRQIMWTALDGAVLADVEVARCSLKAVSLMGAVMTGTIFSATQFADVNFEGARLENVTFAGCRFLNCRFSEAVLGKVRFIDCDMRLCAFGGLAGEDVAMTGLDALACDFIGATLAGLTLTRCRLRAASLVRAVVHDCACQGVVFSDCLFEMATFVRIRFQSVRTEGCYFAKSRFIGPTDEPDILGAVARDEAAAILEAAEAGQPLPSALADGPGLRLIAAVCDIVLAGRDYRRRRLAMLANNKRRLAWARRRLGEDGAAFLEVLPTLVQAPLVRDDNGLRPAPAARIAGQLPTLAAARLAASHFGDRVAEATTLPNDAIRVEAVYTIGSVGTVAQTDDSDLDVWIVLAEADAARPDLAAFQDKLDAVSRQADRDHHLEIHFFLMSVSDIRDNIFGYSADEGYGSAQGCLLKEEFYRTALVVAGKKPAWWCLPPDIAEEGYAKAMAALGRTAADVAADCLDFGCVRAIAGDEYFGASLWMIVKSLTSPFKSIIKFGLLEKYAAHPGRPNLLCETLKASILASQGGLWRCDPYALLFKEVSRHYEESGQAGAMELLRQAFLQKTGFDPCDEYASRTGEAILDHFFPYAPPATGSCPPLPKKAGADAETGFAQGMVLCDAISNYFLKAYERLKNRSAELGAAGGLTERDQAMLSRRIAASFAKRVGKVMRLPFLRPGRHLFDSLEIGLEDGKSREAGLVAKGEPAVRGGTRKSRQKETLRQELSVVRLAAWLVANELYRPGLHVQATLLPAPLTLPDCVGLLTAVHDLFPARATFNPPLSWGLSPEKVTTALLVVNMMAPREERATVSIDTLYATSWGEFFHLERTTALEPLGVSPRDYLIDSMGLTLDPDARIEVYAPAKSLCQAVRRAKKS</sequence>
<feature type="domain" description="Adenylate cyclase class-I N-terminal" evidence="1">
    <location>
        <begin position="665"/>
        <end position="857"/>
    </location>
</feature>
<proteinExistence type="predicted"/>
<dbReference type="GO" id="GO:0006171">
    <property type="term" value="P:cAMP biosynthetic process"/>
    <property type="evidence" value="ECO:0007669"/>
    <property type="project" value="InterPro"/>
</dbReference>
<organism evidence="2 3">
    <name type="scientific">Solidesulfovibrio carbinolicus</name>
    <dbReference type="NCBI Taxonomy" id="296842"/>
    <lineage>
        <taxon>Bacteria</taxon>
        <taxon>Pseudomonadati</taxon>
        <taxon>Thermodesulfobacteriota</taxon>
        <taxon>Desulfovibrionia</taxon>
        <taxon>Desulfovibrionales</taxon>
        <taxon>Desulfovibrionaceae</taxon>
        <taxon>Solidesulfovibrio</taxon>
    </lineage>
</organism>
<dbReference type="Proteomes" id="UP000293296">
    <property type="component" value="Chromosome"/>
</dbReference>
<dbReference type="InterPro" id="IPR001646">
    <property type="entry name" value="5peptide_repeat"/>
</dbReference>
<dbReference type="PANTHER" id="PTHR38760:SF1">
    <property type="entry name" value="ADENYLATE CYCLASE"/>
    <property type="match status" value="1"/>
</dbReference>
<dbReference type="InterPro" id="IPR000274">
    <property type="entry name" value="Adenylate_cyclase_1"/>
</dbReference>
<dbReference type="PANTHER" id="PTHR38760">
    <property type="entry name" value="ADENYLATE CYCLASE"/>
    <property type="match status" value="1"/>
</dbReference>
<dbReference type="InterPro" id="IPR024685">
    <property type="entry name" value="Adenylate_cyclase_1_N"/>
</dbReference>